<dbReference type="EMBL" id="JAHOEF010000033">
    <property type="protein sequence ID" value="MBV3382847.1"/>
    <property type="molecule type" value="Genomic_DNA"/>
</dbReference>
<accession>A0AAW4MSZ4</accession>
<keyword evidence="4 8" id="KW-0238">DNA-binding</keyword>
<gene>
    <name evidence="8" type="ORF">KSV97_06365</name>
    <name evidence="9" type="ORF">KSW06_06220</name>
</gene>
<dbReference type="GO" id="GO:0003700">
    <property type="term" value="F:DNA-binding transcription factor activity"/>
    <property type="evidence" value="ECO:0007669"/>
    <property type="project" value="InterPro"/>
</dbReference>
<name>A0AAW4MSZ4_9FIRM</name>
<evidence type="ECO:0000256" key="2">
    <source>
        <dbReference type="ARBA" id="ARBA00022491"/>
    </source>
</evidence>
<evidence type="ECO:0000313" key="10">
    <source>
        <dbReference type="Proteomes" id="UP001196408"/>
    </source>
</evidence>
<keyword evidence="3" id="KW-0805">Transcription regulation</keyword>
<evidence type="ECO:0000256" key="1">
    <source>
        <dbReference type="ARBA" id="ARBA00021390"/>
    </source>
</evidence>
<feature type="domain" description="HTH deoR-type" evidence="7">
    <location>
        <begin position="1"/>
        <end position="56"/>
    </location>
</feature>
<dbReference type="Pfam" id="PF00455">
    <property type="entry name" value="DeoRC"/>
    <property type="match status" value="1"/>
</dbReference>
<sequence length="251" mass="27985">MKDRYNKILELLTKEKKIEVNELSQILGVSNVTIRKDLDALEEKGIIKRGHGYAILANKDDINGRLAYHYEIKKRIAQKAAELIHDGDTIMIESGSCCAILADTIASEKLDVTIVTNSAFIAGYIRDKKNTNVILLGGAYQKDSQVMVGPIVAQCAQNFCVDQLFIGADGYNPRVGFTNSDHLRAQAVRDMAEQAEHIIVLTESEKFNSHGVVPLQLKERIDTIITDDHIPEDIKTHLLSENKTLLTIENE</sequence>
<dbReference type="EMBL" id="JAHOEL010000031">
    <property type="protein sequence ID" value="MBV3392849.1"/>
    <property type="molecule type" value="Genomic_DNA"/>
</dbReference>
<dbReference type="PANTHER" id="PTHR30363:SF4">
    <property type="entry name" value="GLYCEROL-3-PHOSPHATE REGULON REPRESSOR"/>
    <property type="match status" value="1"/>
</dbReference>
<evidence type="ECO:0000256" key="3">
    <source>
        <dbReference type="ARBA" id="ARBA00023015"/>
    </source>
</evidence>
<dbReference type="InterPro" id="IPR001034">
    <property type="entry name" value="DeoR_HTH"/>
</dbReference>
<dbReference type="InterPro" id="IPR014036">
    <property type="entry name" value="DeoR-like_C"/>
</dbReference>
<dbReference type="InterPro" id="IPR050313">
    <property type="entry name" value="Carb_Metab_HTH_regulators"/>
</dbReference>
<keyword evidence="5" id="KW-0804">Transcription</keyword>
<organism evidence="8 10">
    <name type="scientific">Catenibacterium mitsuokai</name>
    <dbReference type="NCBI Taxonomy" id="100886"/>
    <lineage>
        <taxon>Bacteria</taxon>
        <taxon>Bacillati</taxon>
        <taxon>Bacillota</taxon>
        <taxon>Erysipelotrichia</taxon>
        <taxon>Erysipelotrichales</taxon>
        <taxon>Coprobacillaceae</taxon>
        <taxon>Catenibacterium</taxon>
    </lineage>
</organism>
<keyword evidence="11" id="KW-1185">Reference proteome</keyword>
<dbReference type="PROSITE" id="PS51000">
    <property type="entry name" value="HTH_DEOR_2"/>
    <property type="match status" value="1"/>
</dbReference>
<evidence type="ECO:0000313" key="9">
    <source>
        <dbReference type="EMBL" id="MBV3392849.1"/>
    </source>
</evidence>
<dbReference type="PROSITE" id="PS00894">
    <property type="entry name" value="HTH_DEOR_1"/>
    <property type="match status" value="1"/>
</dbReference>
<dbReference type="GO" id="GO:0003677">
    <property type="term" value="F:DNA binding"/>
    <property type="evidence" value="ECO:0007669"/>
    <property type="project" value="UniProtKB-KW"/>
</dbReference>
<dbReference type="PANTHER" id="PTHR30363">
    <property type="entry name" value="HTH-TYPE TRANSCRIPTIONAL REGULATOR SRLR-RELATED"/>
    <property type="match status" value="1"/>
</dbReference>
<proteinExistence type="predicted"/>
<protein>
    <recommendedName>
        <fullName evidence="1">Lactose phosphotransferase system repressor</fullName>
    </recommendedName>
</protein>
<evidence type="ECO:0000313" key="11">
    <source>
        <dbReference type="Proteomes" id="UP001197492"/>
    </source>
</evidence>
<dbReference type="SMART" id="SM01134">
    <property type="entry name" value="DeoRC"/>
    <property type="match status" value="1"/>
</dbReference>
<keyword evidence="2" id="KW-0678">Repressor</keyword>
<dbReference type="GeneID" id="301324121"/>
<dbReference type="InterPro" id="IPR018356">
    <property type="entry name" value="Tscrpt_reg_HTH_DeoR_CS"/>
</dbReference>
<evidence type="ECO:0000256" key="4">
    <source>
        <dbReference type="ARBA" id="ARBA00023125"/>
    </source>
</evidence>
<evidence type="ECO:0000313" key="8">
    <source>
        <dbReference type="EMBL" id="MBV3382847.1"/>
    </source>
</evidence>
<evidence type="ECO:0000256" key="6">
    <source>
        <dbReference type="ARBA" id="ARBA00024937"/>
    </source>
</evidence>
<dbReference type="Proteomes" id="UP001196408">
    <property type="component" value="Unassembled WGS sequence"/>
</dbReference>
<dbReference type="AlphaFoldDB" id="A0AAW4MSZ4"/>
<dbReference type="Proteomes" id="UP001197492">
    <property type="component" value="Unassembled WGS sequence"/>
</dbReference>
<dbReference type="Pfam" id="PF08220">
    <property type="entry name" value="HTH_DeoR"/>
    <property type="match status" value="1"/>
</dbReference>
<evidence type="ECO:0000256" key="5">
    <source>
        <dbReference type="ARBA" id="ARBA00023163"/>
    </source>
</evidence>
<dbReference type="SMART" id="SM00420">
    <property type="entry name" value="HTH_DEOR"/>
    <property type="match status" value="1"/>
</dbReference>
<evidence type="ECO:0000259" key="7">
    <source>
        <dbReference type="PROSITE" id="PS51000"/>
    </source>
</evidence>
<comment type="caution">
    <text evidence="8">The sequence shown here is derived from an EMBL/GenBank/DDBJ whole genome shotgun (WGS) entry which is preliminary data.</text>
</comment>
<comment type="function">
    <text evidence="6">Repressor of the lactose catabolism operon. Galactose-6-phosphate is the inducer.</text>
</comment>
<reference evidence="8 11" key="1">
    <citation type="submission" date="2021-06" db="EMBL/GenBank/DDBJ databases">
        <title>Collection of gut derived symbiotic bacterial strains cultured from healthy donors.</title>
        <authorList>
            <person name="Lin H."/>
            <person name="Littmann E."/>
            <person name="Pamer E.G."/>
        </authorList>
    </citation>
    <scope>NUCLEOTIDE SEQUENCE</scope>
    <source>
        <strain evidence="9 11">MSK.21.70</strain>
        <strain evidence="8">MSK.21.82</strain>
    </source>
</reference>
<dbReference type="RefSeq" id="WP_217747671.1">
    <property type="nucleotide sequence ID" value="NZ_JAHOEB010000030.1"/>
</dbReference>